<sequence>MVFSCIFSQIFKGGHIMIGFFFRVLVFFGLISCAACASRPLSLENALSQFYSGDHSMMEGASGKVRTKFLLKSYQNNTLVEPQVFSYKVLGGRRLHIDIPQGQYYMDFSGNHYGSNFIGKLQCKGGGASSGWSISKLGGEIIVDRTALVLYEWSCGSLGCSYSLVFGNELLLNRCLGSE</sequence>
<gene>
    <name evidence="2" type="ORF">HNR38_000602</name>
</gene>
<organism evidence="2 3">
    <name type="scientific">Marinobacter oulmenensis</name>
    <dbReference type="NCBI Taxonomy" id="643747"/>
    <lineage>
        <taxon>Bacteria</taxon>
        <taxon>Pseudomonadati</taxon>
        <taxon>Pseudomonadota</taxon>
        <taxon>Gammaproteobacteria</taxon>
        <taxon>Pseudomonadales</taxon>
        <taxon>Marinobacteraceae</taxon>
        <taxon>Marinobacter</taxon>
    </lineage>
</organism>
<evidence type="ECO:0000313" key="3">
    <source>
        <dbReference type="Proteomes" id="UP000591735"/>
    </source>
</evidence>
<keyword evidence="3" id="KW-1185">Reference proteome</keyword>
<evidence type="ECO:0000256" key="1">
    <source>
        <dbReference type="SAM" id="Phobius"/>
    </source>
</evidence>
<keyword evidence="1" id="KW-0812">Transmembrane</keyword>
<dbReference type="Proteomes" id="UP000591735">
    <property type="component" value="Unassembled WGS sequence"/>
</dbReference>
<dbReference type="AlphaFoldDB" id="A0A840U350"/>
<name>A0A840U350_9GAMM</name>
<proteinExistence type="predicted"/>
<keyword evidence="1" id="KW-1133">Transmembrane helix</keyword>
<reference evidence="2 3" key="1">
    <citation type="submission" date="2020-08" db="EMBL/GenBank/DDBJ databases">
        <title>Genomic Encyclopedia of Type Strains, Phase IV (KMG-IV): sequencing the most valuable type-strain genomes for metagenomic binning, comparative biology and taxonomic classification.</title>
        <authorList>
            <person name="Goeker M."/>
        </authorList>
    </citation>
    <scope>NUCLEOTIDE SEQUENCE [LARGE SCALE GENOMIC DNA]</scope>
    <source>
        <strain evidence="2 3">DSM 22359</strain>
    </source>
</reference>
<protein>
    <submittedName>
        <fullName evidence="2">Uncharacterized protein</fullName>
    </submittedName>
</protein>
<dbReference type="EMBL" id="JACHFE010000001">
    <property type="protein sequence ID" value="MBB5320134.1"/>
    <property type="molecule type" value="Genomic_DNA"/>
</dbReference>
<keyword evidence="1" id="KW-0472">Membrane</keyword>
<feature type="transmembrane region" description="Helical" evidence="1">
    <location>
        <begin position="16"/>
        <end position="37"/>
    </location>
</feature>
<evidence type="ECO:0000313" key="2">
    <source>
        <dbReference type="EMBL" id="MBB5320134.1"/>
    </source>
</evidence>
<comment type="caution">
    <text evidence="2">The sequence shown here is derived from an EMBL/GenBank/DDBJ whole genome shotgun (WGS) entry which is preliminary data.</text>
</comment>
<accession>A0A840U350</accession>